<comment type="caution">
    <text evidence="1">The sequence shown here is derived from an EMBL/GenBank/DDBJ whole genome shotgun (WGS) entry which is preliminary data.</text>
</comment>
<accession>A0ACC2R5D0</accession>
<reference evidence="1" key="1">
    <citation type="submission" date="2023-03" db="EMBL/GenBank/DDBJ databases">
        <title>Chromosome-level genomes of two armyworms, Mythimna separata and Mythimna loreyi, provide insights into the biosynthesis and reception of sex pheromones.</title>
        <authorList>
            <person name="Zhao H."/>
        </authorList>
    </citation>
    <scope>NUCLEOTIDE SEQUENCE</scope>
    <source>
        <strain evidence="1">BeijingLab</strain>
    </source>
</reference>
<proteinExistence type="predicted"/>
<sequence length="1479" mass="165987">MQPGQVSSELQAREPVALHQGANFYFKPQVNLPQNFIPSHIDALISLMQEHQNSCSKDPSNFAAVKDQLMEILKPFMYPSSDISKETPSKNVFEKENNLEIVKPPEFIPPALEEIVVEPHPVTIVITEEPTPVTELIVIPEASVLPPLSLSSVHSLEEIKVINNGSAILEEQHPTIPKIIVRPIQEPIFNYVQTNAKAMTSERVIIPEAPILPSSTFMSIPSNVKKEIIKEESAITDAQKGVFPTISEIAVRPIQESIINFDEFQTATFDYHTPILSQTDNSNPEEPIITYVEPEPSIAEVEVIPEIPIIPSLSAHDIELVEENMKIKTPIIVDVASKPAIQELEEVIPEPPVLSSLPLHDVPYIVKEEVRKEESETLKEPTGAFPIISEIAATPVQEAIFNYVEPKPFITKLQIIPEAPVLPPLSAKYIKLVEEGMKIEEPVVVDVENKPAIPELEEVIPEAPVLHPLVHQDISSTTKEEVRKEESELLKEITSEFAIVPEAPVQPIQKPIFNYAEPKPFIRELPVIPEAPILPPLSVNHIKLIEEGMKIEEPIVDVESKPATEELEEVIPEAPVLPPLLQQDIAYTIKEEVRKEESELLKEPTSVYPIVPETTVWSVQEPIFNYAEPKPFIREFPVIPEAPILPPLSVNDIKLIEDMKIEEPIIVDVASKPAIQELEEVIPEAPVLPPLSVHNIPYIVKEEARKEESVILKELTSVFPTVPEAAVTPIQEPTFNYAEPKPFIREFPVIPEAPILPPLSVNNIKLIKEGMKIEEPVIVDVESKPAIQETEEVIPEALVLPPLVQQDIAYTIKEEVRKEESELLKEPTSVYPIVPETTVWPVQEPIFNYAEPKLFIRKFPVIPEAPILPPLSVNDIKLIEEDMKIEEPIIVDVASKPAIQELEEVIPEAPVLPPLSVHNIPYIFKEEARKDESVILKELTCVFPTVPEAAVTPIQEPTFNCAEPKPFIREFPVIPEAPILPPLSVNNIKLIKEGMKIEEPVIVDVESKPAIQETEEVIPEAPVLPPLVQQDIAYTIKEEVRKEESELIKEPTSVYPIVPETTVWPVQEPIFNYAEPKPFIREFPVIPEAPILPPLSVNNIKLFKEGLKIEEPVVVDVESKPAIQELEEIIPEAPVLSSLVHQEVPSIVNEEVKKEESIILKEPTDVFPIISELTARPVQQPIFSYYEPKPSITEFQVIPEAPALPPLTTNDIKLVEEGMKIEEPIIVDVESKHAVQEFEEVIPEAPVLSPLVLKDAPSIIKEEVKKEESIILQEPMDVIPTIPEISARPISEPITVSEPLENNNSPVATKVNIEIPILLEESIEIFPSVTEKPAPTLELFQEPEITNSYVLENVSQPKPEHVVRVKPLSNRKIFSYAPFVSNRAMKTQKLTIPKPAPLQRFLFKKHPLRMPIMSFPKLSLNAIRSPLEENKKQFLYPTSYAHDVVEKRIAPNMGFKKYAPPKLVKIYVRSQVPKGPSYL</sequence>
<gene>
    <name evidence="1" type="ORF">PYW08_014822</name>
</gene>
<evidence type="ECO:0000313" key="2">
    <source>
        <dbReference type="Proteomes" id="UP001231649"/>
    </source>
</evidence>
<protein>
    <submittedName>
        <fullName evidence="1">Uncharacterized protein</fullName>
    </submittedName>
</protein>
<organism evidence="1 2">
    <name type="scientific">Mythimna loreyi</name>
    <dbReference type="NCBI Taxonomy" id="667449"/>
    <lineage>
        <taxon>Eukaryota</taxon>
        <taxon>Metazoa</taxon>
        <taxon>Ecdysozoa</taxon>
        <taxon>Arthropoda</taxon>
        <taxon>Hexapoda</taxon>
        <taxon>Insecta</taxon>
        <taxon>Pterygota</taxon>
        <taxon>Neoptera</taxon>
        <taxon>Endopterygota</taxon>
        <taxon>Lepidoptera</taxon>
        <taxon>Glossata</taxon>
        <taxon>Ditrysia</taxon>
        <taxon>Noctuoidea</taxon>
        <taxon>Noctuidae</taxon>
        <taxon>Noctuinae</taxon>
        <taxon>Hadenini</taxon>
        <taxon>Mythimna</taxon>
    </lineage>
</organism>
<dbReference type="EMBL" id="CM056782">
    <property type="protein sequence ID" value="KAJ8732092.1"/>
    <property type="molecule type" value="Genomic_DNA"/>
</dbReference>
<dbReference type="Proteomes" id="UP001231649">
    <property type="component" value="Chromosome 6"/>
</dbReference>
<keyword evidence="2" id="KW-1185">Reference proteome</keyword>
<name>A0ACC2R5D0_9NEOP</name>
<evidence type="ECO:0000313" key="1">
    <source>
        <dbReference type="EMBL" id="KAJ8732092.1"/>
    </source>
</evidence>